<proteinExistence type="predicted"/>
<dbReference type="Proteomes" id="UP000472320">
    <property type="component" value="Unassembled WGS sequence"/>
</dbReference>
<evidence type="ECO:0000313" key="1">
    <source>
        <dbReference type="EMBL" id="MTW13415.1"/>
    </source>
</evidence>
<evidence type="ECO:0000313" key="2">
    <source>
        <dbReference type="Proteomes" id="UP000472320"/>
    </source>
</evidence>
<organism evidence="1 2">
    <name type="scientific">Massilia eburnea</name>
    <dbReference type="NCBI Taxonomy" id="1776165"/>
    <lineage>
        <taxon>Bacteria</taxon>
        <taxon>Pseudomonadati</taxon>
        <taxon>Pseudomonadota</taxon>
        <taxon>Betaproteobacteria</taxon>
        <taxon>Burkholderiales</taxon>
        <taxon>Oxalobacteraceae</taxon>
        <taxon>Telluria group</taxon>
        <taxon>Massilia</taxon>
    </lineage>
</organism>
<sequence>MFEELSIALRSDQRFIEVRGLSELEYLVKESEIVTNQAGRMFHIRSQDRPVHIALESGGFVIRSVDRCDESRAIYLPRRLMMDALLGHALKSGMLFTQRLAG</sequence>
<dbReference type="AlphaFoldDB" id="A0A6L6QML9"/>
<keyword evidence="2" id="KW-1185">Reference proteome</keyword>
<protein>
    <submittedName>
        <fullName evidence="1">Uncharacterized protein</fullName>
    </submittedName>
</protein>
<reference evidence="1 2" key="1">
    <citation type="submission" date="2019-11" db="EMBL/GenBank/DDBJ databases">
        <title>Type strains purchased from KCTC, JCM and DSMZ.</title>
        <authorList>
            <person name="Lu H."/>
        </authorList>
    </citation>
    <scope>NUCLEOTIDE SEQUENCE [LARGE SCALE GENOMIC DNA]</scope>
    <source>
        <strain evidence="1 2">JCM 31587</strain>
    </source>
</reference>
<accession>A0A6L6QML9</accession>
<gene>
    <name evidence="1" type="ORF">GM658_22665</name>
</gene>
<comment type="caution">
    <text evidence="1">The sequence shown here is derived from an EMBL/GenBank/DDBJ whole genome shotgun (WGS) entry which is preliminary data.</text>
</comment>
<name>A0A6L6QML9_9BURK</name>
<dbReference type="EMBL" id="WNKX01000022">
    <property type="protein sequence ID" value="MTW13415.1"/>
    <property type="molecule type" value="Genomic_DNA"/>
</dbReference>
<dbReference type="OrthoDB" id="8704006at2"/>
<dbReference type="RefSeq" id="WP_155456339.1">
    <property type="nucleotide sequence ID" value="NZ_WNKX01000022.1"/>
</dbReference>